<dbReference type="EMBL" id="HE978309">
    <property type="protein sequence ID" value="CEO90752.1"/>
    <property type="molecule type" value="Genomic_DNA"/>
</dbReference>
<evidence type="ECO:0000313" key="3">
    <source>
        <dbReference type="Proteomes" id="UP000203896"/>
    </source>
</evidence>
<keyword evidence="3" id="KW-1185">Reference proteome</keyword>
<protein>
    <submittedName>
        <fullName evidence="2">Putative fibritin neck whiskers</fullName>
    </submittedName>
</protein>
<evidence type="ECO:0000313" key="2">
    <source>
        <dbReference type="EMBL" id="CEO90752.1"/>
    </source>
</evidence>
<dbReference type="InterPro" id="IPR012473">
    <property type="entry name" value="Fibritin_C"/>
</dbReference>
<dbReference type="InterPro" id="IPR008983">
    <property type="entry name" value="Tumour_necrosis_fac-like_dom"/>
</dbReference>
<evidence type="ECO:0000259" key="1">
    <source>
        <dbReference type="Pfam" id="PF07921"/>
    </source>
</evidence>
<dbReference type="GeneID" id="23301188"/>
<dbReference type="RefSeq" id="YP_009118832.1">
    <property type="nucleotide sequence ID" value="NC_025425.1"/>
</dbReference>
<dbReference type="Pfam" id="PF07921">
    <property type="entry name" value="Fibritin_C"/>
    <property type="match status" value="1"/>
</dbReference>
<dbReference type="KEGG" id="vg:23301188"/>
<accession>A0A0B7MSW4</accession>
<proteinExistence type="predicted"/>
<organism evidence="2 3">
    <name type="scientific">Enterobacteria phage GEC-3S</name>
    <dbReference type="NCBI Taxonomy" id="1222338"/>
    <lineage>
        <taxon>Viruses</taxon>
        <taxon>Duplodnaviria</taxon>
        <taxon>Heunggongvirae</taxon>
        <taxon>Uroviricota</taxon>
        <taxon>Caudoviricetes</taxon>
        <taxon>Pantevenvirales</taxon>
        <taxon>Straboviridae</taxon>
        <taxon>Krischvirus</taxon>
        <taxon>Krischvirus gec3s</taxon>
    </lineage>
</organism>
<dbReference type="OrthoDB" id="1450at10239"/>
<dbReference type="Gene3D" id="1.20.5.320">
    <property type="entry name" value="6-Phosphogluconate Dehydrogenase, domain 3"/>
    <property type="match status" value="2"/>
</dbReference>
<reference evidence="2 3" key="1">
    <citation type="submission" date="2012-08" db="EMBL/GenBank/DDBJ databases">
        <title>Selection and characterization of a candidate therapeutic bacteriophage that lyses the German Escherichia coli O104:H4 outbreak strain.</title>
        <authorList>
            <person name="Merabishvilli M."/>
            <person name="De Vos D."/>
            <person name="Verbeken G."/>
            <person name="Kropinski A."/>
            <person name="Vandenheuvel D."/>
            <person name="Lavigne R."/>
            <person name="Wattiau P."/>
            <person name="Mast J."/>
            <person name="Ragimbeau C."/>
            <person name="Mossong J."/>
            <person name="Scheres J."/>
            <person name="Chanishvili N."/>
            <person name="Vaneechoutte M."/>
            <person name="Pirnay J.P."/>
        </authorList>
    </citation>
    <scope>NUCLEOTIDE SEQUENCE [LARGE SCALE GENOMIC DNA]</scope>
</reference>
<feature type="domain" description="Fibritin C-terminal" evidence="1">
    <location>
        <begin position="368"/>
        <end position="451"/>
    </location>
</feature>
<gene>
    <name evidence="2" type="primary">wac</name>
    <name evidence="2" type="ORF">BN201_0149</name>
</gene>
<dbReference type="SUPFAM" id="SSF58046">
    <property type="entry name" value="Fibritin"/>
    <property type="match status" value="1"/>
</dbReference>
<sequence>MIEQLNIHEIPHVDGVPSEGQHRIIWIKNGECLSAATTQTGNDGTLNRAPVAIQENVARVNENAKSTVAKVNEVVTAVNDIKTTLGVISDGSIIDVVNQTVAKVESVEENLGETARTLQTTVDAVSEINIKIGDRPAADPSTRTIYDDISFIKQEMGSYPNFNINGSPDAGSSGSGIKYRVIQNTAALNDHGRRIVQLENDWQDSDVGELTRQVNKMRSEIGDTSLATQENVYVRLRTNARNIANISNEVLEVKKAILFDSIPDIGTKVTTLGTNYELLNNDVNGVDSGIRPRLLAVENKIGTPQSAGSIDYRLTNTEREFLDLKQVVGVSGADGLRGEVVRLSNEIGTDSDRHTLAGRLKVVENTQGRLEASVQDMEQIVGDRESGLTAGVIKLSSDIYGDDGSEDPFTQKGVIKIVKELQTSNGNKVDDVPDDGFHYLRKRGEWVQVAYAAGAFKNTADITVELDEQDVYKPIPLNDMAAEVNARQMVKSESVVTVQDKGLFRCVFRCAVQAQHNATFTVAIFKNGQMVYEAKNGHYGTDELISYSTSAFLNIEKGDQINIRIKGVSAEAVAQPVQIKEFLFGISPV</sequence>
<dbReference type="Proteomes" id="UP000203896">
    <property type="component" value="Segment"/>
</dbReference>
<dbReference type="Gene3D" id="2.60.120.40">
    <property type="match status" value="1"/>
</dbReference>
<name>A0A0B7MSW4_9CAUD</name>